<keyword evidence="2" id="KW-1185">Reference proteome</keyword>
<protein>
    <submittedName>
        <fullName evidence="1">Uncharacterized protein</fullName>
    </submittedName>
</protein>
<evidence type="ECO:0000313" key="1">
    <source>
        <dbReference type="EMBL" id="GAA0161348.1"/>
    </source>
</evidence>
<organism evidence="1 2">
    <name type="scientific">Lithospermum erythrorhizon</name>
    <name type="common">Purple gromwell</name>
    <name type="synonym">Lithospermum officinale var. erythrorhizon</name>
    <dbReference type="NCBI Taxonomy" id="34254"/>
    <lineage>
        <taxon>Eukaryota</taxon>
        <taxon>Viridiplantae</taxon>
        <taxon>Streptophyta</taxon>
        <taxon>Embryophyta</taxon>
        <taxon>Tracheophyta</taxon>
        <taxon>Spermatophyta</taxon>
        <taxon>Magnoliopsida</taxon>
        <taxon>eudicotyledons</taxon>
        <taxon>Gunneridae</taxon>
        <taxon>Pentapetalae</taxon>
        <taxon>asterids</taxon>
        <taxon>lamiids</taxon>
        <taxon>Boraginales</taxon>
        <taxon>Boraginaceae</taxon>
        <taxon>Boraginoideae</taxon>
        <taxon>Lithospermeae</taxon>
        <taxon>Lithospermum</taxon>
    </lineage>
</organism>
<dbReference type="Proteomes" id="UP001454036">
    <property type="component" value="Unassembled WGS sequence"/>
</dbReference>
<name>A0AAV3QCK2_LITER</name>
<evidence type="ECO:0000313" key="2">
    <source>
        <dbReference type="Proteomes" id="UP001454036"/>
    </source>
</evidence>
<accession>A0AAV3QCK2</accession>
<comment type="caution">
    <text evidence="1">The sequence shown here is derived from an EMBL/GenBank/DDBJ whole genome shotgun (WGS) entry which is preliminary data.</text>
</comment>
<reference evidence="1 2" key="1">
    <citation type="submission" date="2024-01" db="EMBL/GenBank/DDBJ databases">
        <title>The complete chloroplast genome sequence of Lithospermum erythrorhizon: insights into the phylogenetic relationship among Boraginaceae species and the maternal lineages of purple gromwells.</title>
        <authorList>
            <person name="Okada T."/>
            <person name="Watanabe K."/>
        </authorList>
    </citation>
    <scope>NUCLEOTIDE SEQUENCE [LARGE SCALE GENOMIC DNA]</scope>
</reference>
<dbReference type="EMBL" id="BAABME010004146">
    <property type="protein sequence ID" value="GAA0161348.1"/>
    <property type="molecule type" value="Genomic_DNA"/>
</dbReference>
<dbReference type="AlphaFoldDB" id="A0AAV3QCK2"/>
<gene>
    <name evidence="1" type="ORF">LIER_17684</name>
</gene>
<proteinExistence type="predicted"/>
<sequence length="173" mass="19421">MLVDTGSSSNILYLVVDIEDPSYNGLIGRPILTALRAIVSPIHLKMKFPNPGGIGEVCGDEKRARICYQTSVPPINRGKKELGYKQGRKNHMEVNVMRGREEEDNAAKERESEKCLCMGPEDMPGIDPEITIHRLYVDSKSLPIKQKKRNFSDEKNAMIREEIQVLLKAKAIG</sequence>